<feature type="region of interest" description="Disordered" evidence="1">
    <location>
        <begin position="58"/>
        <end position="106"/>
    </location>
</feature>
<dbReference type="AlphaFoldDB" id="A0A6G1IQM1"/>
<feature type="region of interest" description="Disordered" evidence="1">
    <location>
        <begin position="1"/>
        <end position="43"/>
    </location>
</feature>
<evidence type="ECO:0000313" key="3">
    <source>
        <dbReference type="Proteomes" id="UP000799291"/>
    </source>
</evidence>
<gene>
    <name evidence="2" type="ORF">K458DRAFT_109139</name>
</gene>
<keyword evidence="3" id="KW-1185">Reference proteome</keyword>
<evidence type="ECO:0000313" key="2">
    <source>
        <dbReference type="EMBL" id="KAF2680241.1"/>
    </source>
</evidence>
<evidence type="ECO:0000256" key="1">
    <source>
        <dbReference type="SAM" id="MobiDB-lite"/>
    </source>
</evidence>
<name>A0A6G1IQM1_9PLEO</name>
<protein>
    <submittedName>
        <fullName evidence="2">Uncharacterized protein</fullName>
    </submittedName>
</protein>
<reference evidence="2" key="1">
    <citation type="journal article" date="2020" name="Stud. Mycol.">
        <title>101 Dothideomycetes genomes: a test case for predicting lifestyles and emergence of pathogens.</title>
        <authorList>
            <person name="Haridas S."/>
            <person name="Albert R."/>
            <person name="Binder M."/>
            <person name="Bloem J."/>
            <person name="Labutti K."/>
            <person name="Salamov A."/>
            <person name="Andreopoulos B."/>
            <person name="Baker S."/>
            <person name="Barry K."/>
            <person name="Bills G."/>
            <person name="Bluhm B."/>
            <person name="Cannon C."/>
            <person name="Castanera R."/>
            <person name="Culley D."/>
            <person name="Daum C."/>
            <person name="Ezra D."/>
            <person name="Gonzalez J."/>
            <person name="Henrissat B."/>
            <person name="Kuo A."/>
            <person name="Liang C."/>
            <person name="Lipzen A."/>
            <person name="Lutzoni F."/>
            <person name="Magnuson J."/>
            <person name="Mondo S."/>
            <person name="Nolan M."/>
            <person name="Ohm R."/>
            <person name="Pangilinan J."/>
            <person name="Park H.-J."/>
            <person name="Ramirez L."/>
            <person name="Alfaro M."/>
            <person name="Sun H."/>
            <person name="Tritt A."/>
            <person name="Yoshinaga Y."/>
            <person name="Zwiers L.-H."/>
            <person name="Turgeon B."/>
            <person name="Goodwin S."/>
            <person name="Spatafora J."/>
            <person name="Crous P."/>
            <person name="Grigoriev I."/>
        </authorList>
    </citation>
    <scope>NUCLEOTIDE SEQUENCE</scope>
    <source>
        <strain evidence="2">CBS 122367</strain>
    </source>
</reference>
<dbReference type="Proteomes" id="UP000799291">
    <property type="component" value="Unassembled WGS sequence"/>
</dbReference>
<feature type="compositionally biased region" description="Polar residues" evidence="1">
    <location>
        <begin position="1"/>
        <end position="16"/>
    </location>
</feature>
<organism evidence="2 3">
    <name type="scientific">Lentithecium fluviatile CBS 122367</name>
    <dbReference type="NCBI Taxonomy" id="1168545"/>
    <lineage>
        <taxon>Eukaryota</taxon>
        <taxon>Fungi</taxon>
        <taxon>Dikarya</taxon>
        <taxon>Ascomycota</taxon>
        <taxon>Pezizomycotina</taxon>
        <taxon>Dothideomycetes</taxon>
        <taxon>Pleosporomycetidae</taxon>
        <taxon>Pleosporales</taxon>
        <taxon>Massarineae</taxon>
        <taxon>Lentitheciaceae</taxon>
        <taxon>Lentithecium</taxon>
    </lineage>
</organism>
<proteinExistence type="predicted"/>
<sequence>MSQQAPPEVLPQTSVARQPRGAAGPGPSRLQHPLLESDHHRKHSLEAAATVAKVTWSSARPCVHPTPGGGGVASSRSSYSKRRHDPFRIYSDVPTPTDVAGKMGRSISGTYGQAHLQRNTIRSMAAGRQLRTI</sequence>
<accession>A0A6G1IQM1</accession>
<dbReference type="EMBL" id="MU005598">
    <property type="protein sequence ID" value="KAF2680241.1"/>
    <property type="molecule type" value="Genomic_DNA"/>
</dbReference>